<dbReference type="EMBL" id="MIPY01000060">
    <property type="protein sequence ID" value="OES24663.1"/>
    <property type="molecule type" value="Genomic_DNA"/>
</dbReference>
<comment type="caution">
    <text evidence="1">The sequence shown here is derived from an EMBL/GenBank/DDBJ whole genome shotgun (WGS) entry which is preliminary data.</text>
</comment>
<organism evidence="1 2">
    <name type="scientific">Alteromonas macleodii</name>
    <name type="common">Pseudoalteromonas macleodii</name>
    <dbReference type="NCBI Taxonomy" id="28108"/>
    <lineage>
        <taxon>Bacteria</taxon>
        <taxon>Pseudomonadati</taxon>
        <taxon>Pseudomonadota</taxon>
        <taxon>Gammaproteobacteria</taxon>
        <taxon>Alteromonadales</taxon>
        <taxon>Alteromonadaceae</taxon>
        <taxon>Alteromonas/Salinimonas group</taxon>
        <taxon>Alteromonas</taxon>
    </lineage>
</organism>
<reference evidence="1 2" key="1">
    <citation type="submission" date="2016-09" db="EMBL/GenBank/DDBJ databases">
        <title>Draft Genome Sequence of four Alteromonas macleodii strains isolated from copper coupons and grown long-term at elevated copper levels.</title>
        <authorList>
            <person name="Cusick K."/>
            <person name="Dale J."/>
            <person name="Little B."/>
            <person name="Biffinger J."/>
        </authorList>
    </citation>
    <scope>NUCLEOTIDE SEQUENCE [LARGE SCALE GENOMIC DNA]</scope>
    <source>
        <strain evidence="1 2">KCP01</strain>
    </source>
</reference>
<gene>
    <name evidence="1" type="ORF">BFV95_4689</name>
</gene>
<dbReference type="Proteomes" id="UP000095392">
    <property type="component" value="Unassembled WGS sequence"/>
</dbReference>
<evidence type="ECO:0000313" key="2">
    <source>
        <dbReference type="Proteomes" id="UP000095392"/>
    </source>
</evidence>
<name>A0AB36FKQ1_ALTMA</name>
<accession>A0AB36FKQ1</accession>
<protein>
    <submittedName>
        <fullName evidence="1">Uncharacterized protein</fullName>
    </submittedName>
</protein>
<evidence type="ECO:0000313" key="1">
    <source>
        <dbReference type="EMBL" id="OES24663.1"/>
    </source>
</evidence>
<dbReference type="AlphaFoldDB" id="A0AB36FKQ1"/>
<keyword evidence="2" id="KW-1185">Reference proteome</keyword>
<sequence>MKKTNAYLQVEATRRRMLENKDDLECVECDELSCAVYTYKCPDGTPAAIAFKGRRKKAVWHRRFVSVEVRRQYVRSWMAKILKDKQAKDSRKQQMSLERELSVGDVVYSSWGYEQTNISYWKVVKLIGKQSVELVKIGSDSKRIGDMDGEVVPRPDIEVGESFVRRVKGKNVRIDSYLRASLLEPVKVVAGVKIYKPMRWSSYY</sequence>
<proteinExistence type="predicted"/>
<dbReference type="RefSeq" id="WP_069945693.1">
    <property type="nucleotide sequence ID" value="NZ_MIPY01000060.1"/>
</dbReference>